<keyword evidence="1" id="KW-0732">Signal</keyword>
<comment type="caution">
    <text evidence="2">The sequence shown here is derived from an EMBL/GenBank/DDBJ whole genome shotgun (WGS) entry which is preliminary data.</text>
</comment>
<evidence type="ECO:0000313" key="3">
    <source>
        <dbReference type="Proteomes" id="UP000188820"/>
    </source>
</evidence>
<protein>
    <recommendedName>
        <fullName evidence="4">SH3b domain-containing protein</fullName>
    </recommendedName>
</protein>
<gene>
    <name evidence="2" type="ORF">BKG89_10255</name>
</gene>
<name>A0ABX3KW23_9PAST</name>
<reference evidence="2 3" key="1">
    <citation type="submission" date="2016-10" db="EMBL/GenBank/DDBJ databases">
        <title>Rodentibacter gen. nov. and new species.</title>
        <authorList>
            <person name="Christensen H."/>
        </authorList>
    </citation>
    <scope>NUCLEOTIDE SEQUENCE [LARGE SCALE GENOMIC DNA]</scope>
    <source>
        <strain evidence="2 3">1998236014</strain>
    </source>
</reference>
<sequence length="325" mass="37584">MKAITKINKIIILSMSLISCCVSADNADIKYYLNSDKFFSRDIDIDNDGITDKVISSINGFGDELLFFKKNDDGYCLVFKGNNFSEDGGANINDIKTADNKEDTILIITNTGKLNVINRYYIAYDNKKWILKTINSEVSGFLDDYSKKYVCRFNKIDFDISMYDLKDKLPNSNLEDGYVKNNCELSYFFEDSLGDFIKRFDEGDVNIINGIERYKQLLLVYPYGNSTKKQYSIILDKLSKLKLTKEKKYLEGVMNKKVYTTNTIINKAYLYSSIGVKTRMYLIKGDKVSILDEKIDEHGEKWYFINYKGKKEINMWIKADSVDLN</sequence>
<evidence type="ECO:0000256" key="1">
    <source>
        <dbReference type="SAM" id="SignalP"/>
    </source>
</evidence>
<organism evidence="2 3">
    <name type="scientific">Rodentibacter caecimuris</name>
    <dbReference type="NCBI Taxonomy" id="1796644"/>
    <lineage>
        <taxon>Bacteria</taxon>
        <taxon>Pseudomonadati</taxon>
        <taxon>Pseudomonadota</taxon>
        <taxon>Gammaproteobacteria</taxon>
        <taxon>Pasteurellales</taxon>
        <taxon>Pasteurellaceae</taxon>
        <taxon>Rodentibacter</taxon>
    </lineage>
</organism>
<evidence type="ECO:0008006" key="4">
    <source>
        <dbReference type="Google" id="ProtNLM"/>
    </source>
</evidence>
<dbReference type="EMBL" id="MLAA01000054">
    <property type="protein sequence ID" value="OOF66688.1"/>
    <property type="molecule type" value="Genomic_DNA"/>
</dbReference>
<evidence type="ECO:0000313" key="2">
    <source>
        <dbReference type="EMBL" id="OOF66688.1"/>
    </source>
</evidence>
<dbReference type="PROSITE" id="PS51257">
    <property type="entry name" value="PROKAR_LIPOPROTEIN"/>
    <property type="match status" value="1"/>
</dbReference>
<feature type="chain" id="PRO_5045343258" description="SH3b domain-containing protein" evidence="1">
    <location>
        <begin position="25"/>
        <end position="325"/>
    </location>
</feature>
<dbReference type="Proteomes" id="UP000188820">
    <property type="component" value="Unassembled WGS sequence"/>
</dbReference>
<dbReference type="RefSeq" id="WP_077464600.1">
    <property type="nucleotide sequence ID" value="NZ_MLAA01000054.1"/>
</dbReference>
<keyword evidence="3" id="KW-1185">Reference proteome</keyword>
<proteinExistence type="predicted"/>
<accession>A0ABX3KW23</accession>
<feature type="signal peptide" evidence="1">
    <location>
        <begin position="1"/>
        <end position="24"/>
    </location>
</feature>